<dbReference type="GO" id="GO:0019843">
    <property type="term" value="F:rRNA binding"/>
    <property type="evidence" value="ECO:0007669"/>
    <property type="project" value="UniProtKB-UniRule"/>
</dbReference>
<dbReference type="SUPFAM" id="SSF54189">
    <property type="entry name" value="Ribosomal proteins S24e, L23 and L15e"/>
    <property type="match status" value="1"/>
</dbReference>
<accession>A0A0G1GAM8</accession>
<dbReference type="GO" id="GO:0006412">
    <property type="term" value="P:translation"/>
    <property type="evidence" value="ECO:0007669"/>
    <property type="project" value="UniProtKB-UniRule"/>
</dbReference>
<evidence type="ECO:0000256" key="1">
    <source>
        <dbReference type="ARBA" id="ARBA00006700"/>
    </source>
</evidence>
<keyword evidence="4" id="KW-0694">RNA-binding</keyword>
<evidence type="ECO:0000256" key="3">
    <source>
        <dbReference type="ARBA" id="ARBA00023274"/>
    </source>
</evidence>
<evidence type="ECO:0000313" key="5">
    <source>
        <dbReference type="EMBL" id="KKS96013.1"/>
    </source>
</evidence>
<dbReference type="Pfam" id="PF00276">
    <property type="entry name" value="Ribosomal_L23"/>
    <property type="match status" value="1"/>
</dbReference>
<dbReference type="STRING" id="1618443.UV73_C0012G0041"/>
<proteinExistence type="inferred from homology"/>
<organism evidence="5 6">
    <name type="scientific">Candidatus Gottesmanbacteria bacterium GW2011_GWA2_43_14</name>
    <dbReference type="NCBI Taxonomy" id="1618443"/>
    <lineage>
        <taxon>Bacteria</taxon>
        <taxon>Candidatus Gottesmaniibacteriota</taxon>
    </lineage>
</organism>
<dbReference type="InterPro" id="IPR012678">
    <property type="entry name" value="Ribosomal_uL23/eL15/eS24_sf"/>
</dbReference>
<reference evidence="5 6" key="1">
    <citation type="journal article" date="2015" name="Nature">
        <title>rRNA introns, odd ribosomes, and small enigmatic genomes across a large radiation of phyla.</title>
        <authorList>
            <person name="Brown C.T."/>
            <person name="Hug L.A."/>
            <person name="Thomas B.C."/>
            <person name="Sharon I."/>
            <person name="Castelle C.J."/>
            <person name="Singh A."/>
            <person name="Wilkins M.J."/>
            <person name="Williams K.H."/>
            <person name="Banfield J.F."/>
        </authorList>
    </citation>
    <scope>NUCLEOTIDE SEQUENCE [LARGE SCALE GENOMIC DNA]</scope>
</reference>
<keyword evidence="2 4" id="KW-0689">Ribosomal protein</keyword>
<dbReference type="InterPro" id="IPR013025">
    <property type="entry name" value="Ribosomal_uL23-like"/>
</dbReference>
<name>A0A0G1GAM8_9BACT</name>
<dbReference type="Proteomes" id="UP000034894">
    <property type="component" value="Unassembled WGS sequence"/>
</dbReference>
<dbReference type="GO" id="GO:0005840">
    <property type="term" value="C:ribosome"/>
    <property type="evidence" value="ECO:0007669"/>
    <property type="project" value="UniProtKB-KW"/>
</dbReference>
<evidence type="ECO:0000256" key="4">
    <source>
        <dbReference type="HAMAP-Rule" id="MF_01369"/>
    </source>
</evidence>
<dbReference type="HAMAP" id="MF_01369_B">
    <property type="entry name" value="Ribosomal_uL23_B"/>
    <property type="match status" value="1"/>
</dbReference>
<keyword evidence="3 4" id="KW-0687">Ribonucleoprotein</keyword>
<dbReference type="GO" id="GO:0003735">
    <property type="term" value="F:structural constituent of ribosome"/>
    <property type="evidence" value="ECO:0007669"/>
    <property type="project" value="InterPro"/>
</dbReference>
<dbReference type="Gene3D" id="3.30.70.330">
    <property type="match status" value="1"/>
</dbReference>
<protein>
    <recommendedName>
        <fullName evidence="4">Large ribosomal subunit protein uL23</fullName>
    </recommendedName>
</protein>
<sequence length="99" mass="10931">MKNSVIVVRPIISERSLSDAQKGVFTFEVVKNATKGKAASEISRLFNVKVTGITSQIVKGKTRFAGRKRIKVRQPDIKKVRVTLTKGQTITLFEVGQTA</sequence>
<comment type="function">
    <text evidence="4">One of the early assembly proteins it binds 23S rRNA. One of the proteins that surrounds the polypeptide exit tunnel on the outside of the ribosome. Forms the main docking site for trigger factor binding to the ribosome.</text>
</comment>
<dbReference type="InterPro" id="IPR012677">
    <property type="entry name" value="Nucleotide-bd_a/b_plait_sf"/>
</dbReference>
<evidence type="ECO:0000313" key="6">
    <source>
        <dbReference type="Proteomes" id="UP000034894"/>
    </source>
</evidence>
<comment type="similarity">
    <text evidence="1 4">Belongs to the universal ribosomal protein uL23 family.</text>
</comment>
<dbReference type="GO" id="GO:1990904">
    <property type="term" value="C:ribonucleoprotein complex"/>
    <property type="evidence" value="ECO:0007669"/>
    <property type="project" value="UniProtKB-KW"/>
</dbReference>
<keyword evidence="4" id="KW-0699">rRNA-binding</keyword>
<dbReference type="EMBL" id="LCFP01000012">
    <property type="protein sequence ID" value="KKS96013.1"/>
    <property type="molecule type" value="Genomic_DNA"/>
</dbReference>
<gene>
    <name evidence="4 5" type="primary">rplW</name>
    <name evidence="5" type="ORF">UV73_C0012G0041</name>
</gene>
<comment type="subunit">
    <text evidence="4">Part of the 50S ribosomal subunit. Contacts protein L29, and trigger factor when it is bound to the ribosome.</text>
</comment>
<dbReference type="AlphaFoldDB" id="A0A0G1GAM8"/>
<comment type="caution">
    <text evidence="5">The sequence shown here is derived from an EMBL/GenBank/DDBJ whole genome shotgun (WGS) entry which is preliminary data.</text>
</comment>
<evidence type="ECO:0000256" key="2">
    <source>
        <dbReference type="ARBA" id="ARBA00022980"/>
    </source>
</evidence>